<dbReference type="GO" id="GO:0005524">
    <property type="term" value="F:ATP binding"/>
    <property type="evidence" value="ECO:0007669"/>
    <property type="project" value="InterPro"/>
</dbReference>
<evidence type="ECO:0000259" key="1">
    <source>
        <dbReference type="PROSITE" id="PS50011"/>
    </source>
</evidence>
<dbReference type="Pfam" id="PF08238">
    <property type="entry name" value="Sel1"/>
    <property type="match status" value="6"/>
</dbReference>
<dbReference type="PROSITE" id="PS50011">
    <property type="entry name" value="PROTEIN_KINASE_DOM"/>
    <property type="match status" value="1"/>
</dbReference>
<comment type="caution">
    <text evidence="2">The sequence shown here is derived from an EMBL/GenBank/DDBJ whole genome shotgun (WGS) entry which is preliminary data.</text>
</comment>
<gene>
    <name evidence="2" type="ORF">RclHR1_04850012</name>
</gene>
<dbReference type="InterPro" id="IPR001245">
    <property type="entry name" value="Ser-Thr/Tyr_kinase_cat_dom"/>
</dbReference>
<dbReference type="EMBL" id="BEXD01003854">
    <property type="protein sequence ID" value="GBC02844.1"/>
    <property type="molecule type" value="Genomic_DNA"/>
</dbReference>
<dbReference type="SUPFAM" id="SSF81901">
    <property type="entry name" value="HCP-like"/>
    <property type="match status" value="2"/>
</dbReference>
<dbReference type="InterPro" id="IPR006597">
    <property type="entry name" value="Sel1-like"/>
</dbReference>
<dbReference type="GO" id="GO:0004674">
    <property type="term" value="F:protein serine/threonine kinase activity"/>
    <property type="evidence" value="ECO:0007669"/>
    <property type="project" value="TreeGrafter"/>
</dbReference>
<dbReference type="PANTHER" id="PTHR44329:SF293">
    <property type="entry name" value="MITOGEN-ACTIVATED PROTEIN KINASE KINASE KINASE"/>
    <property type="match status" value="1"/>
</dbReference>
<dbReference type="PRINTS" id="PR00109">
    <property type="entry name" value="TYRKINASE"/>
</dbReference>
<dbReference type="Pfam" id="PF07714">
    <property type="entry name" value="PK_Tyr_Ser-Thr"/>
    <property type="match status" value="1"/>
</dbReference>
<dbReference type="Gene3D" id="1.25.40.10">
    <property type="entry name" value="Tetratricopeptide repeat domain"/>
    <property type="match status" value="1"/>
</dbReference>
<dbReference type="Proteomes" id="UP000247702">
    <property type="component" value="Unassembled WGS sequence"/>
</dbReference>
<keyword evidence="3" id="KW-1185">Reference proteome</keyword>
<dbReference type="Gene3D" id="1.10.510.10">
    <property type="entry name" value="Transferase(Phosphotransferase) domain 1"/>
    <property type="match status" value="1"/>
</dbReference>
<dbReference type="InterPro" id="IPR000719">
    <property type="entry name" value="Prot_kinase_dom"/>
</dbReference>
<dbReference type="SUPFAM" id="SSF56112">
    <property type="entry name" value="Protein kinase-like (PK-like)"/>
    <property type="match status" value="1"/>
</dbReference>
<proteinExistence type="predicted"/>
<evidence type="ECO:0000313" key="3">
    <source>
        <dbReference type="Proteomes" id="UP000247702"/>
    </source>
</evidence>
<dbReference type="InterPro" id="IPR011990">
    <property type="entry name" value="TPR-like_helical_dom_sf"/>
</dbReference>
<feature type="domain" description="Protein kinase" evidence="1">
    <location>
        <begin position="28"/>
        <end position="291"/>
    </location>
</feature>
<dbReference type="PANTHER" id="PTHR44329">
    <property type="entry name" value="SERINE/THREONINE-PROTEIN KINASE TNNI3K-RELATED"/>
    <property type="match status" value="1"/>
</dbReference>
<dbReference type="AlphaFoldDB" id="A0A2Z6RKK0"/>
<name>A0A2Z6RKK0_9GLOM</name>
<accession>A0A2Z6RKK0</accession>
<sequence>MSEINEWVNWVEDALSKKHIKHYEYNYFSNIQEIGISSIGKVYRASWKNSDQYVALKSLVNLDNIIVKELVRELEFQREVAFHNNIISFYGITISDQENQNDKKYLLVMEYADGGSLKNYLKENYNNLTWTDKYKLAYQLACAIAFLHDEGIVHHDLNSNNILVHQGTIKLPDFGLSKKIDDEYDEQSNLPKIPYIDPKRFSTRSYPLNEKSNVYSIGVLLWEISKGRPPFYSEGESYDNNLAMQILQGLREKIVPDTPVDYVKLYTECWENEPENRPYIHKVVERLKSMISQSSTTLYQQQNENLNLTATETTEYTQSTSSTISQNILHESELNLNIKELDSTTSAIDKQMNDLSMEVDEITSFIFEITNKMNDINEKSSRKQNIFDYFNKNNMKSQEIYNWLLNNQNNNNNNSNLNSIFLFGYFNYYGIETNENYDKAFKSFINASEKSHILAQYFVGKCYQNGYGIMKNEELAFQYFEKLANDNYAIGQLDVGYCYNLGIGIKVDLKKAIYWYEKSANNGNIVAIYKLGQKYINGMGINKDYKKAFELFEKSAEGGYLDGIVMIGACCSGGIGTNVDWKKAFESFQKAANLGSMIAQYNLANMYKNGEGIERDISKAIYWFKISADQGYSNAQKQLEKLMKNE</sequence>
<dbReference type="InterPro" id="IPR051681">
    <property type="entry name" value="Ser/Thr_Kinases-Pseudokinases"/>
</dbReference>
<organism evidence="2 3">
    <name type="scientific">Rhizophagus clarus</name>
    <dbReference type="NCBI Taxonomy" id="94130"/>
    <lineage>
        <taxon>Eukaryota</taxon>
        <taxon>Fungi</taxon>
        <taxon>Fungi incertae sedis</taxon>
        <taxon>Mucoromycota</taxon>
        <taxon>Glomeromycotina</taxon>
        <taxon>Glomeromycetes</taxon>
        <taxon>Glomerales</taxon>
        <taxon>Glomeraceae</taxon>
        <taxon>Rhizophagus</taxon>
    </lineage>
</organism>
<reference evidence="2 3" key="1">
    <citation type="submission" date="2017-11" db="EMBL/GenBank/DDBJ databases">
        <title>The genome of Rhizophagus clarus HR1 reveals common genetic basis of auxotrophy among arbuscular mycorrhizal fungi.</title>
        <authorList>
            <person name="Kobayashi Y."/>
        </authorList>
    </citation>
    <scope>NUCLEOTIDE SEQUENCE [LARGE SCALE GENOMIC DNA]</scope>
    <source>
        <strain evidence="2 3">HR1</strain>
    </source>
</reference>
<protein>
    <recommendedName>
        <fullName evidence="1">Protein kinase domain-containing protein</fullName>
    </recommendedName>
</protein>
<dbReference type="SMART" id="SM00671">
    <property type="entry name" value="SEL1"/>
    <property type="match status" value="6"/>
</dbReference>
<evidence type="ECO:0000313" key="2">
    <source>
        <dbReference type="EMBL" id="GBC02844.1"/>
    </source>
</evidence>
<dbReference type="InterPro" id="IPR011009">
    <property type="entry name" value="Kinase-like_dom_sf"/>
</dbReference>